<evidence type="ECO:0000313" key="2">
    <source>
        <dbReference type="EMBL" id="JAD49982.1"/>
    </source>
</evidence>
<feature type="compositionally biased region" description="Basic and acidic residues" evidence="1">
    <location>
        <begin position="35"/>
        <end position="46"/>
    </location>
</feature>
<accession>A0A0A9ASB2</accession>
<sequence length="46" mass="4971">MEYSWFSLALASLTVGPVNPCADKRGPPIIGSKKGKADSHGKRGRW</sequence>
<feature type="region of interest" description="Disordered" evidence="1">
    <location>
        <begin position="23"/>
        <end position="46"/>
    </location>
</feature>
<dbReference type="AlphaFoldDB" id="A0A0A9ASB2"/>
<dbReference type="EMBL" id="GBRH01247913">
    <property type="protein sequence ID" value="JAD49982.1"/>
    <property type="molecule type" value="Transcribed_RNA"/>
</dbReference>
<name>A0A0A9ASB2_ARUDO</name>
<evidence type="ECO:0000256" key="1">
    <source>
        <dbReference type="SAM" id="MobiDB-lite"/>
    </source>
</evidence>
<organism evidence="2">
    <name type="scientific">Arundo donax</name>
    <name type="common">Giant reed</name>
    <name type="synonym">Donax arundinaceus</name>
    <dbReference type="NCBI Taxonomy" id="35708"/>
    <lineage>
        <taxon>Eukaryota</taxon>
        <taxon>Viridiplantae</taxon>
        <taxon>Streptophyta</taxon>
        <taxon>Embryophyta</taxon>
        <taxon>Tracheophyta</taxon>
        <taxon>Spermatophyta</taxon>
        <taxon>Magnoliopsida</taxon>
        <taxon>Liliopsida</taxon>
        <taxon>Poales</taxon>
        <taxon>Poaceae</taxon>
        <taxon>PACMAD clade</taxon>
        <taxon>Arundinoideae</taxon>
        <taxon>Arundineae</taxon>
        <taxon>Arundo</taxon>
    </lineage>
</organism>
<proteinExistence type="predicted"/>
<reference evidence="2" key="2">
    <citation type="journal article" date="2015" name="Data Brief">
        <title>Shoot transcriptome of the giant reed, Arundo donax.</title>
        <authorList>
            <person name="Barrero R.A."/>
            <person name="Guerrero F.D."/>
            <person name="Moolhuijzen P."/>
            <person name="Goolsby J.A."/>
            <person name="Tidwell J."/>
            <person name="Bellgard S.E."/>
            <person name="Bellgard M.I."/>
        </authorList>
    </citation>
    <scope>NUCLEOTIDE SEQUENCE</scope>
    <source>
        <tissue evidence="2">Shoot tissue taken approximately 20 cm above the soil surface</tissue>
    </source>
</reference>
<reference evidence="2" key="1">
    <citation type="submission" date="2014-09" db="EMBL/GenBank/DDBJ databases">
        <authorList>
            <person name="Magalhaes I.L.F."/>
            <person name="Oliveira U."/>
            <person name="Santos F.R."/>
            <person name="Vidigal T.H.D.A."/>
            <person name="Brescovit A.D."/>
            <person name="Santos A.J."/>
        </authorList>
    </citation>
    <scope>NUCLEOTIDE SEQUENCE</scope>
    <source>
        <tissue evidence="2">Shoot tissue taken approximately 20 cm above the soil surface</tissue>
    </source>
</reference>
<protein>
    <submittedName>
        <fullName evidence="2">Uncharacterized protein</fullName>
    </submittedName>
</protein>